<evidence type="ECO:0000256" key="1">
    <source>
        <dbReference type="ARBA" id="ARBA00007992"/>
    </source>
</evidence>
<dbReference type="PANTHER" id="PTHR13789">
    <property type="entry name" value="MONOOXYGENASE"/>
    <property type="match status" value="1"/>
</dbReference>
<dbReference type="InterPro" id="IPR050493">
    <property type="entry name" value="FAD-dep_Monooxygenase_BioMet"/>
</dbReference>
<dbReference type="InParanoid" id="A0A0C3GD97"/>
<dbReference type="InterPro" id="IPR036188">
    <property type="entry name" value="FAD/NAD-bd_sf"/>
</dbReference>
<accession>A0A0C3GD97</accession>
<dbReference type="OrthoDB" id="16820at2759"/>
<evidence type="ECO:0000256" key="3">
    <source>
        <dbReference type="ARBA" id="ARBA00022827"/>
    </source>
</evidence>
<evidence type="ECO:0000256" key="5">
    <source>
        <dbReference type="ARBA" id="ARBA00023033"/>
    </source>
</evidence>
<dbReference type="Proteomes" id="UP000054321">
    <property type="component" value="Unassembled WGS sequence"/>
</dbReference>
<keyword evidence="5" id="KW-0503">Monooxygenase</keyword>
<reference evidence="8" key="2">
    <citation type="submission" date="2015-01" db="EMBL/GenBank/DDBJ databases">
        <title>Evolutionary Origins and Diversification of the Mycorrhizal Mutualists.</title>
        <authorList>
            <consortium name="DOE Joint Genome Institute"/>
            <consortium name="Mycorrhizal Genomics Consortium"/>
            <person name="Kohler A."/>
            <person name="Kuo A."/>
            <person name="Nagy L.G."/>
            <person name="Floudas D."/>
            <person name="Copeland A."/>
            <person name="Barry K.W."/>
            <person name="Cichocki N."/>
            <person name="Veneault-Fourrey C."/>
            <person name="LaButti K."/>
            <person name="Lindquist E.A."/>
            <person name="Lipzen A."/>
            <person name="Lundell T."/>
            <person name="Morin E."/>
            <person name="Murat C."/>
            <person name="Riley R."/>
            <person name="Ohm R."/>
            <person name="Sun H."/>
            <person name="Tunlid A."/>
            <person name="Henrissat B."/>
            <person name="Grigoriev I.V."/>
            <person name="Hibbett D.S."/>
            <person name="Martin F."/>
        </authorList>
    </citation>
    <scope>NUCLEOTIDE SEQUENCE [LARGE SCALE GENOMIC DNA]</scope>
    <source>
        <strain evidence="8">Zn</strain>
    </source>
</reference>
<dbReference type="STRING" id="913774.A0A0C3GD97"/>
<dbReference type="GO" id="GO:0071949">
    <property type="term" value="F:FAD binding"/>
    <property type="evidence" value="ECO:0007669"/>
    <property type="project" value="InterPro"/>
</dbReference>
<reference evidence="7 8" key="1">
    <citation type="submission" date="2014-04" db="EMBL/GenBank/DDBJ databases">
        <authorList>
            <consortium name="DOE Joint Genome Institute"/>
            <person name="Kuo A."/>
            <person name="Martino E."/>
            <person name="Perotto S."/>
            <person name="Kohler A."/>
            <person name="Nagy L.G."/>
            <person name="Floudas D."/>
            <person name="Copeland A."/>
            <person name="Barry K.W."/>
            <person name="Cichocki N."/>
            <person name="Veneault-Fourrey C."/>
            <person name="LaButti K."/>
            <person name="Lindquist E.A."/>
            <person name="Lipzen A."/>
            <person name="Lundell T."/>
            <person name="Morin E."/>
            <person name="Murat C."/>
            <person name="Sun H."/>
            <person name="Tunlid A."/>
            <person name="Henrissat B."/>
            <person name="Grigoriev I.V."/>
            <person name="Hibbett D.S."/>
            <person name="Martin F."/>
            <person name="Nordberg H.P."/>
            <person name="Cantor M.N."/>
            <person name="Hua S.X."/>
        </authorList>
    </citation>
    <scope>NUCLEOTIDE SEQUENCE [LARGE SCALE GENOMIC DNA]</scope>
    <source>
        <strain evidence="7 8">Zn</strain>
    </source>
</reference>
<sequence>MEIIVVGAGIGGLSAALALALAGHHVTILECAPALAEIGAGVQLTPNATKYFWRWGLGPDILAKAALPESFNILEGISGKTLGRISFHDFEERYGAPYVVIHRADIHQILHQHVVKAGVDLRLNSKVIQYDFENGGVLLGNGQKLHADLVVGADGINSNARKSLLKSTGDDLQKTGWAAYRAVAPVNKIKAYAETAHLVSQHSCNCWVGDSCSAMTYMVKGSEILNIVLSHPDDTETSGWSPEQYQAEVRRLFKGFDPRLAAILDMTEPSVQNWPIHQVKALPRWTSTAGNFVLIGDAAHAMSFYLSMGVSMAVEDAAALTECLYFQDTRNTSLERAIYIFENVRKTRCDAVRDASLHAGNILHLPPGPARTARDAALKDSDLFPAVYKKERFYAEGTSYGISDLKIRDWCYAYDVVEAIRAEGERV</sequence>
<dbReference type="Gene3D" id="3.50.50.60">
    <property type="entry name" value="FAD/NAD(P)-binding domain"/>
    <property type="match status" value="1"/>
</dbReference>
<keyword evidence="4" id="KW-0560">Oxidoreductase</keyword>
<evidence type="ECO:0000313" key="8">
    <source>
        <dbReference type="Proteomes" id="UP000054321"/>
    </source>
</evidence>
<dbReference type="InterPro" id="IPR002938">
    <property type="entry name" value="FAD-bd"/>
</dbReference>
<dbReference type="Pfam" id="PF01494">
    <property type="entry name" value="FAD_binding_3"/>
    <property type="match status" value="1"/>
</dbReference>
<dbReference type="SUPFAM" id="SSF51905">
    <property type="entry name" value="FAD/NAD(P)-binding domain"/>
    <property type="match status" value="1"/>
</dbReference>
<dbReference type="AlphaFoldDB" id="A0A0C3GD97"/>
<dbReference type="SUPFAM" id="SSF54373">
    <property type="entry name" value="FAD-linked reductases, C-terminal domain"/>
    <property type="match status" value="1"/>
</dbReference>
<name>A0A0C3GD97_OIDMZ</name>
<organism evidence="7 8">
    <name type="scientific">Oidiodendron maius (strain Zn)</name>
    <dbReference type="NCBI Taxonomy" id="913774"/>
    <lineage>
        <taxon>Eukaryota</taxon>
        <taxon>Fungi</taxon>
        <taxon>Dikarya</taxon>
        <taxon>Ascomycota</taxon>
        <taxon>Pezizomycotina</taxon>
        <taxon>Leotiomycetes</taxon>
        <taxon>Leotiomycetes incertae sedis</taxon>
        <taxon>Myxotrichaceae</taxon>
        <taxon>Oidiodendron</taxon>
    </lineage>
</organism>
<feature type="domain" description="FAD-binding" evidence="6">
    <location>
        <begin position="2"/>
        <end position="324"/>
    </location>
</feature>
<gene>
    <name evidence="7" type="ORF">OIDMADRAFT_136711</name>
</gene>
<evidence type="ECO:0000256" key="2">
    <source>
        <dbReference type="ARBA" id="ARBA00022630"/>
    </source>
</evidence>
<dbReference type="EMBL" id="KN832891">
    <property type="protein sequence ID" value="KIM94130.1"/>
    <property type="molecule type" value="Genomic_DNA"/>
</dbReference>
<evidence type="ECO:0000313" key="7">
    <source>
        <dbReference type="EMBL" id="KIM94130.1"/>
    </source>
</evidence>
<dbReference type="PANTHER" id="PTHR13789:SF306">
    <property type="entry name" value="HYDROXYLASE, PUTATIVE-RELATED"/>
    <property type="match status" value="1"/>
</dbReference>
<dbReference type="HOGENOM" id="CLU_009665_19_3_1"/>
<protein>
    <recommendedName>
        <fullName evidence="6">FAD-binding domain-containing protein</fullName>
    </recommendedName>
</protein>
<proteinExistence type="inferred from homology"/>
<dbReference type="PRINTS" id="PR00420">
    <property type="entry name" value="RNGMNOXGNASE"/>
</dbReference>
<comment type="similarity">
    <text evidence="1">Belongs to the paxM FAD-dependent monooxygenase family.</text>
</comment>
<keyword evidence="3" id="KW-0274">FAD</keyword>
<evidence type="ECO:0000259" key="6">
    <source>
        <dbReference type="Pfam" id="PF01494"/>
    </source>
</evidence>
<evidence type="ECO:0000256" key="4">
    <source>
        <dbReference type="ARBA" id="ARBA00023002"/>
    </source>
</evidence>
<dbReference type="GO" id="GO:0004497">
    <property type="term" value="F:monooxygenase activity"/>
    <property type="evidence" value="ECO:0007669"/>
    <property type="project" value="UniProtKB-KW"/>
</dbReference>
<keyword evidence="2" id="KW-0285">Flavoprotein</keyword>
<keyword evidence="8" id="KW-1185">Reference proteome</keyword>